<gene>
    <name evidence="2" type="ORF">LTR97_008410</name>
</gene>
<dbReference type="InterPro" id="IPR038883">
    <property type="entry name" value="AN11006-like"/>
</dbReference>
<feature type="region of interest" description="Disordered" evidence="1">
    <location>
        <begin position="1"/>
        <end position="30"/>
    </location>
</feature>
<comment type="caution">
    <text evidence="2">The sequence shown here is derived from an EMBL/GenBank/DDBJ whole genome shotgun (WGS) entry which is preliminary data.</text>
</comment>
<accession>A0AAN7W543</accession>
<evidence type="ECO:0008006" key="4">
    <source>
        <dbReference type="Google" id="ProtNLM"/>
    </source>
</evidence>
<sequence length="204" mass="23357">MPKRSREADGPVQNKRRSERLSAKNKDGAEHIEQTQECKLFALPAELRNSIYEEVLLQEARIEVTTDSRVPPLLQVSRQIRAETVAMWHKGNKFHFFIEGCDATLVWSWERLFSKLGLGYAEYLMTVEETPNWTNLMKWCNTICERKCGAVPADTKDTRFMSVIAVANGIAFQFSQFGGSWWACEQVLGELRGTAAKHDKAWEI</sequence>
<dbReference type="EMBL" id="JAVRQU010000013">
    <property type="protein sequence ID" value="KAK5695990.1"/>
    <property type="molecule type" value="Genomic_DNA"/>
</dbReference>
<evidence type="ECO:0000313" key="2">
    <source>
        <dbReference type="EMBL" id="KAK5695990.1"/>
    </source>
</evidence>
<proteinExistence type="predicted"/>
<evidence type="ECO:0000313" key="3">
    <source>
        <dbReference type="Proteomes" id="UP001310594"/>
    </source>
</evidence>
<dbReference type="Proteomes" id="UP001310594">
    <property type="component" value="Unassembled WGS sequence"/>
</dbReference>
<reference evidence="2" key="1">
    <citation type="submission" date="2023-08" db="EMBL/GenBank/DDBJ databases">
        <title>Black Yeasts Isolated from many extreme environments.</title>
        <authorList>
            <person name="Coleine C."/>
            <person name="Stajich J.E."/>
            <person name="Selbmann L."/>
        </authorList>
    </citation>
    <scope>NUCLEOTIDE SEQUENCE</scope>
    <source>
        <strain evidence="2">CCFEE 5810</strain>
    </source>
</reference>
<dbReference type="PANTHER" id="PTHR42085">
    <property type="entry name" value="F-BOX DOMAIN-CONTAINING PROTEIN"/>
    <property type="match status" value="1"/>
</dbReference>
<evidence type="ECO:0000256" key="1">
    <source>
        <dbReference type="SAM" id="MobiDB-lite"/>
    </source>
</evidence>
<dbReference type="AlphaFoldDB" id="A0AAN7W543"/>
<organism evidence="2 3">
    <name type="scientific">Elasticomyces elasticus</name>
    <dbReference type="NCBI Taxonomy" id="574655"/>
    <lineage>
        <taxon>Eukaryota</taxon>
        <taxon>Fungi</taxon>
        <taxon>Dikarya</taxon>
        <taxon>Ascomycota</taxon>
        <taxon>Pezizomycotina</taxon>
        <taxon>Dothideomycetes</taxon>
        <taxon>Dothideomycetidae</taxon>
        <taxon>Mycosphaerellales</taxon>
        <taxon>Teratosphaeriaceae</taxon>
        <taxon>Elasticomyces</taxon>
    </lineage>
</organism>
<protein>
    <recommendedName>
        <fullName evidence="4">F-box domain-containing protein</fullName>
    </recommendedName>
</protein>
<dbReference type="PANTHER" id="PTHR42085:SF1">
    <property type="entry name" value="F-BOX DOMAIN-CONTAINING PROTEIN"/>
    <property type="match status" value="1"/>
</dbReference>
<feature type="compositionally biased region" description="Basic and acidic residues" evidence="1">
    <location>
        <begin position="19"/>
        <end position="30"/>
    </location>
</feature>
<name>A0AAN7W543_9PEZI</name>